<proteinExistence type="predicted"/>
<dbReference type="STRING" id="1925591.BI308_23180"/>
<name>A0A1L9QKJ8_9CYAN</name>
<dbReference type="Proteomes" id="UP000183940">
    <property type="component" value="Unassembled WGS sequence"/>
</dbReference>
<sequence>MSLFIAERIERIDVNVGTSAVILAPASEDRIFLEITLAKGSAVWVTRSDSASKEKGILLVGIGASFRVTDWLGAISAISEGTTRITGEVGYA</sequence>
<protein>
    <submittedName>
        <fullName evidence="1">Uncharacterized protein</fullName>
    </submittedName>
</protein>
<comment type="caution">
    <text evidence="1">The sequence shown here is derived from an EMBL/GenBank/DDBJ whole genome shotgun (WGS) entry which is preliminary data.</text>
</comment>
<evidence type="ECO:0000313" key="2">
    <source>
        <dbReference type="Proteomes" id="UP000183940"/>
    </source>
</evidence>
<organism evidence="1 2">
    <name type="scientific">Roseofilum reptotaenium AO1-A</name>
    <dbReference type="NCBI Taxonomy" id="1925591"/>
    <lineage>
        <taxon>Bacteria</taxon>
        <taxon>Bacillati</taxon>
        <taxon>Cyanobacteriota</taxon>
        <taxon>Cyanophyceae</taxon>
        <taxon>Desertifilales</taxon>
        <taxon>Desertifilaceae</taxon>
        <taxon>Roseofilum</taxon>
    </lineage>
</organism>
<dbReference type="EMBL" id="MLAW01000061">
    <property type="protein sequence ID" value="OJJ16922.1"/>
    <property type="molecule type" value="Genomic_DNA"/>
</dbReference>
<gene>
    <name evidence="1" type="ORF">BI308_23180</name>
</gene>
<accession>A0A1L9QKJ8</accession>
<reference evidence="1" key="1">
    <citation type="submission" date="2016-10" db="EMBL/GenBank/DDBJ databases">
        <title>CRISPR-Cas defence system in Roseofilum reptotaenium: evidence of a bacteriophage-cyanobacterium arms race in the coral black band disease.</title>
        <authorList>
            <person name="Buerger P."/>
            <person name="Wood-Charlson E.M."/>
            <person name="Weynberg K.D."/>
            <person name="Willis B."/>
            <person name="Van Oppen M.J."/>
        </authorList>
    </citation>
    <scope>NUCLEOTIDE SEQUENCE [LARGE SCALE GENOMIC DNA]</scope>
    <source>
        <strain evidence="1">AO1-A</strain>
    </source>
</reference>
<dbReference type="AlphaFoldDB" id="A0A1L9QKJ8"/>
<evidence type="ECO:0000313" key="1">
    <source>
        <dbReference type="EMBL" id="OJJ16922.1"/>
    </source>
</evidence>
<keyword evidence="2" id="KW-1185">Reference proteome</keyword>